<dbReference type="GeneID" id="33563106"/>
<dbReference type="GO" id="GO:0046961">
    <property type="term" value="F:proton-transporting ATPase activity, rotational mechanism"/>
    <property type="evidence" value="ECO:0007669"/>
    <property type="project" value="UniProtKB-UniRule"/>
</dbReference>
<accession>A0A1Y2H1M2</accession>
<protein>
    <recommendedName>
        <fullName evidence="5">V-type proton ATPase subunit H</fullName>
    </recommendedName>
</protein>
<dbReference type="RefSeq" id="XP_021886120.1">
    <property type="nucleotide sequence ID" value="XM_022021262.1"/>
</dbReference>
<dbReference type="PANTHER" id="PTHR10698">
    <property type="entry name" value="V-TYPE PROTON ATPASE SUBUNIT H"/>
    <property type="match status" value="1"/>
</dbReference>
<dbReference type="FunCoup" id="A0A1Y2H1M2">
    <property type="interactions" value="558"/>
</dbReference>
<evidence type="ECO:0000313" key="8">
    <source>
        <dbReference type="EMBL" id="ORZ28435.1"/>
    </source>
</evidence>
<dbReference type="InterPro" id="IPR038497">
    <property type="entry name" value="ATPase_V1-cplx_hsu_C_sf"/>
</dbReference>
<dbReference type="Proteomes" id="UP000193648">
    <property type="component" value="Unassembled WGS sequence"/>
</dbReference>
<comment type="subunit">
    <text evidence="5">V-ATPase is a heteromultimeric enzyme made up of two complexes: the ATP-hydrolytic V1 complex and the proton translocation V0 complex.</text>
</comment>
<reference evidence="8 9" key="1">
    <citation type="submission" date="2016-07" db="EMBL/GenBank/DDBJ databases">
        <title>Pervasive Adenine N6-methylation of Active Genes in Fungi.</title>
        <authorList>
            <consortium name="DOE Joint Genome Institute"/>
            <person name="Mondo S.J."/>
            <person name="Dannebaum R.O."/>
            <person name="Kuo R.C."/>
            <person name="Labutti K."/>
            <person name="Haridas S."/>
            <person name="Kuo A."/>
            <person name="Salamov A."/>
            <person name="Ahrendt S.R."/>
            <person name="Lipzen A."/>
            <person name="Sullivan W."/>
            <person name="Andreopoulos W.B."/>
            <person name="Clum A."/>
            <person name="Lindquist E."/>
            <person name="Daum C."/>
            <person name="Ramamoorthy G.K."/>
            <person name="Gryganskyi A."/>
            <person name="Culley D."/>
            <person name="Magnuson J.K."/>
            <person name="James T.Y."/>
            <person name="O'Malley M.A."/>
            <person name="Stajich J.E."/>
            <person name="Spatafora J.W."/>
            <person name="Visel A."/>
            <person name="Grigoriev I.V."/>
        </authorList>
    </citation>
    <scope>NUCLEOTIDE SEQUENCE [LARGE SCALE GENOMIC DNA]</scope>
    <source>
        <strain evidence="8 9">NRRL 3116</strain>
    </source>
</reference>
<dbReference type="STRING" id="64571.A0A1Y2H1M2"/>
<keyword evidence="9" id="KW-1185">Reference proteome</keyword>
<dbReference type="Pfam" id="PF11698">
    <property type="entry name" value="V-ATPase_H_C"/>
    <property type="match status" value="1"/>
</dbReference>
<evidence type="ECO:0000256" key="4">
    <source>
        <dbReference type="ARBA" id="ARBA00023065"/>
    </source>
</evidence>
<dbReference type="InterPro" id="IPR004908">
    <property type="entry name" value="ATPase_V1-cplx_hsu"/>
</dbReference>
<dbReference type="GO" id="GO:0000221">
    <property type="term" value="C:vacuolar proton-transporting V-type ATPase, V1 domain"/>
    <property type="evidence" value="ECO:0007669"/>
    <property type="project" value="UniProtKB-UniRule"/>
</dbReference>
<dbReference type="EMBL" id="MCFF01000002">
    <property type="protein sequence ID" value="ORZ28435.1"/>
    <property type="molecule type" value="Genomic_DNA"/>
</dbReference>
<dbReference type="GO" id="GO:0000329">
    <property type="term" value="C:fungal-type vacuole membrane"/>
    <property type="evidence" value="ECO:0007669"/>
    <property type="project" value="TreeGrafter"/>
</dbReference>
<evidence type="ECO:0000259" key="6">
    <source>
        <dbReference type="Pfam" id="PF11698"/>
    </source>
</evidence>
<dbReference type="AlphaFoldDB" id="A0A1Y2H1M2"/>
<dbReference type="PIRSF" id="PIRSF032184">
    <property type="entry name" value="ATPase_V1_H"/>
    <property type="match status" value="1"/>
</dbReference>
<comment type="function">
    <text evidence="5">Subunit of the V1 complex of vacuolar(H+)-ATPase (V-ATPase), a multisubunit enzyme composed of a peripheral complex (V1) that hydrolyzes ATP and a membrane integral complex (V0) that translocates protons. V-ATPase is responsible for acidifying and maintaining the pH of intracellular compartments.</text>
</comment>
<dbReference type="InterPro" id="IPR011989">
    <property type="entry name" value="ARM-like"/>
</dbReference>
<dbReference type="Gene3D" id="1.25.40.150">
    <property type="entry name" value="V-type ATPase, subunit H, C-terminal domain"/>
    <property type="match status" value="1"/>
</dbReference>
<feature type="domain" description="ATPase V1 complex subunit H C-terminal" evidence="6">
    <location>
        <begin position="334"/>
        <end position="444"/>
    </location>
</feature>
<evidence type="ECO:0000256" key="1">
    <source>
        <dbReference type="ARBA" id="ARBA00008613"/>
    </source>
</evidence>
<dbReference type="InterPro" id="IPR016024">
    <property type="entry name" value="ARM-type_fold"/>
</dbReference>
<dbReference type="PANTHER" id="PTHR10698:SF0">
    <property type="entry name" value="V-TYPE PROTON ATPASE SUBUNIT H"/>
    <property type="match status" value="1"/>
</dbReference>
<comment type="similarity">
    <text evidence="1 5">Belongs to the V-ATPase H subunit family.</text>
</comment>
<dbReference type="InterPro" id="IPR011987">
    <property type="entry name" value="ATPase_V1-cplx_hsu_C"/>
</dbReference>
<keyword evidence="2 5" id="KW-0813">Transport</keyword>
<sequence length="451" mass="51160">MVIHNNNNGNSNVPEVPLALVSNAYLDELTAGLRARPIPWEGYQRATLITQKELEYIKAVDKKTGEDLSRVVDQEGKVYAELFISLLQKLVRVDTIQSILILVDDLLMDHEERASYFLGLAKGDPTLPYAPLLKCLRSDDEFVPLKASKILTMLLCASPKPNEDAAQELFRWTTAQLQSNNHSVVDLAVQVLESALRQRSLRLIYWNTPQAMDALVRIIKRDSPTPQMQYQVIYCFWILSFDTQIAEELNQKYDIIPTLVEIAKSAIKEKVIRVIISTLRNLVEKAPEANLAAMAAVKLLTFTENLSTRKWTDGEILEDVNYLKAELEENFQTLTTFEVYQAELLSGRLTWSPPHQSDLFWTKNWRELKNDNYALLRVLARLLSTATDTVVLAVAANDIGQYVKRDPASKKFLQEIGVKQKIMELMSHPDQEVRYNSVNASWSLIGGSGHV</sequence>
<dbReference type="InParanoid" id="A0A1Y2H1M2"/>
<dbReference type="Gene3D" id="1.25.10.10">
    <property type="entry name" value="Leucine-rich Repeat Variant"/>
    <property type="match status" value="1"/>
</dbReference>
<dbReference type="Pfam" id="PF03224">
    <property type="entry name" value="V-ATPase_H_N"/>
    <property type="match status" value="1"/>
</dbReference>
<keyword evidence="4 5" id="KW-0406">Ion transport</keyword>
<dbReference type="EMBL" id="MCFF01000106">
    <property type="protein sequence ID" value="ORY89846.1"/>
    <property type="molecule type" value="Genomic_DNA"/>
</dbReference>
<organism evidence="8 9">
    <name type="scientific">Lobosporangium transversale</name>
    <dbReference type="NCBI Taxonomy" id="64571"/>
    <lineage>
        <taxon>Eukaryota</taxon>
        <taxon>Fungi</taxon>
        <taxon>Fungi incertae sedis</taxon>
        <taxon>Mucoromycota</taxon>
        <taxon>Mortierellomycotina</taxon>
        <taxon>Mortierellomycetes</taxon>
        <taxon>Mortierellales</taxon>
        <taxon>Mortierellaceae</taxon>
        <taxon>Lobosporangium</taxon>
    </lineage>
</organism>
<evidence type="ECO:0000313" key="7">
    <source>
        <dbReference type="EMBL" id="ORY89846.1"/>
    </source>
</evidence>
<evidence type="ECO:0000256" key="2">
    <source>
        <dbReference type="ARBA" id="ARBA00022448"/>
    </source>
</evidence>
<dbReference type="OrthoDB" id="10263554at2759"/>
<dbReference type="SUPFAM" id="SSF48371">
    <property type="entry name" value="ARM repeat"/>
    <property type="match status" value="1"/>
</dbReference>
<keyword evidence="3 5" id="KW-0375">Hydrogen ion transport</keyword>
<comment type="caution">
    <text evidence="8">The sequence shown here is derived from an EMBL/GenBank/DDBJ whole genome shotgun (WGS) entry which is preliminary data.</text>
</comment>
<gene>
    <name evidence="8" type="ORF">BCR41DRAFT_317023</name>
    <name evidence="7" type="ORF">BCR41DRAFT_343661</name>
</gene>
<name>A0A1Y2H1M2_9FUNG</name>
<evidence type="ECO:0000313" key="9">
    <source>
        <dbReference type="Proteomes" id="UP000193648"/>
    </source>
</evidence>
<evidence type="ECO:0000256" key="5">
    <source>
        <dbReference type="PIRNR" id="PIRNR032184"/>
    </source>
</evidence>
<proteinExistence type="inferred from homology"/>
<evidence type="ECO:0000256" key="3">
    <source>
        <dbReference type="ARBA" id="ARBA00022781"/>
    </source>
</evidence>